<keyword evidence="1" id="KW-0812">Transmembrane</keyword>
<evidence type="ECO:0000313" key="3">
    <source>
        <dbReference type="Proteomes" id="UP001484239"/>
    </source>
</evidence>
<feature type="transmembrane region" description="Helical" evidence="1">
    <location>
        <begin position="202"/>
        <end position="224"/>
    </location>
</feature>
<dbReference type="EMBL" id="JBBHLI010000008">
    <property type="protein sequence ID" value="MEK9501953.1"/>
    <property type="molecule type" value="Genomic_DNA"/>
</dbReference>
<feature type="transmembrane region" description="Helical" evidence="1">
    <location>
        <begin position="145"/>
        <end position="166"/>
    </location>
</feature>
<dbReference type="Proteomes" id="UP001484239">
    <property type="component" value="Unassembled WGS sequence"/>
</dbReference>
<protein>
    <submittedName>
        <fullName evidence="2">DUF4386 domain-containing protein</fullName>
    </submittedName>
</protein>
<gene>
    <name evidence="2" type="ORF">WI372_13250</name>
</gene>
<proteinExistence type="predicted"/>
<feature type="transmembrane region" description="Helical" evidence="1">
    <location>
        <begin position="173"/>
        <end position="196"/>
    </location>
</feature>
<evidence type="ECO:0000313" key="2">
    <source>
        <dbReference type="EMBL" id="MEK9501953.1"/>
    </source>
</evidence>
<feature type="transmembrane region" description="Helical" evidence="1">
    <location>
        <begin position="88"/>
        <end position="110"/>
    </location>
</feature>
<comment type="caution">
    <text evidence="2">The sequence shown here is derived from an EMBL/GenBank/DDBJ whole genome shotgun (WGS) entry which is preliminary data.</text>
</comment>
<keyword evidence="3" id="KW-1185">Reference proteome</keyword>
<reference evidence="2 3" key="1">
    <citation type="submission" date="2024-02" db="EMBL/GenBank/DDBJ databases">
        <title>A novel Gemmatimonadota bacterium.</title>
        <authorList>
            <person name="Du Z.-J."/>
            <person name="Ye Y.-Q."/>
        </authorList>
    </citation>
    <scope>NUCLEOTIDE SEQUENCE [LARGE SCALE GENOMIC DNA]</scope>
    <source>
        <strain evidence="2 3">DH-20</strain>
    </source>
</reference>
<keyword evidence="1" id="KW-1133">Transmembrane helix</keyword>
<accession>A0ABU9ECY2</accession>
<name>A0ABU9ECY2_9BACT</name>
<evidence type="ECO:0000256" key="1">
    <source>
        <dbReference type="SAM" id="Phobius"/>
    </source>
</evidence>
<organism evidence="2 3">
    <name type="scientific">Gaopeijia maritima</name>
    <dbReference type="NCBI Taxonomy" id="3119007"/>
    <lineage>
        <taxon>Bacteria</taxon>
        <taxon>Pseudomonadati</taxon>
        <taxon>Gemmatimonadota</taxon>
        <taxon>Longimicrobiia</taxon>
        <taxon>Gaopeijiales</taxon>
        <taxon>Gaopeijiaceae</taxon>
        <taxon>Gaopeijia</taxon>
    </lineage>
</organism>
<dbReference type="InterPro" id="IPR025495">
    <property type="entry name" value="DUF4386"/>
</dbReference>
<keyword evidence="1" id="KW-0472">Membrane</keyword>
<feature type="transmembrane region" description="Helical" evidence="1">
    <location>
        <begin position="58"/>
        <end position="81"/>
    </location>
</feature>
<sequence length="237" mass="24426">MTDTALLRSRARLAGLLYLVIIVSAGFAEGFVRGGHIVPGDAAATAESIRAATGLFRFGLFADLLAFVADAGVAVLLYLVLRPTSRTLALLAAAFRLVAHPAIGALNLLAHQAGLSLLEGRPAMPAFSPEQIEQLALLALDLHGYGYVIAGAFFGVHCALLGVLLLRSVHFPGWLGALLIAAGFGYLFEVTAVFAVPGLEALAASVVVVTAGIGEVVLCLYLLIAGVRRDPAAEGAG</sequence>
<dbReference type="Pfam" id="PF14329">
    <property type="entry name" value="DUF4386"/>
    <property type="match status" value="1"/>
</dbReference>
<dbReference type="RefSeq" id="WP_405282655.1">
    <property type="nucleotide sequence ID" value="NZ_CP144380.1"/>
</dbReference>